<organism evidence="5 6">
    <name type="scientific">Nocardia vinacea</name>
    <dbReference type="NCBI Taxonomy" id="96468"/>
    <lineage>
        <taxon>Bacteria</taxon>
        <taxon>Bacillati</taxon>
        <taxon>Actinomycetota</taxon>
        <taxon>Actinomycetes</taxon>
        <taxon>Mycobacteriales</taxon>
        <taxon>Nocardiaceae</taxon>
        <taxon>Nocardia</taxon>
    </lineage>
</organism>
<evidence type="ECO:0000256" key="1">
    <source>
        <dbReference type="ARBA" id="ARBA00006484"/>
    </source>
</evidence>
<dbReference type="InterPro" id="IPR002347">
    <property type="entry name" value="SDR_fam"/>
</dbReference>
<dbReference type="PRINTS" id="PR00080">
    <property type="entry name" value="SDRFAMILY"/>
</dbReference>
<dbReference type="SMART" id="SM00822">
    <property type="entry name" value="PKS_KR"/>
    <property type="match status" value="1"/>
</dbReference>
<dbReference type="InterPro" id="IPR036291">
    <property type="entry name" value="NAD(P)-bd_dom_sf"/>
</dbReference>
<dbReference type="PANTHER" id="PTHR43115:SF4">
    <property type="entry name" value="DEHYDROGENASE_REDUCTASE SDR FAMILY MEMBER 11"/>
    <property type="match status" value="1"/>
</dbReference>
<evidence type="ECO:0000256" key="3">
    <source>
        <dbReference type="RuleBase" id="RU000363"/>
    </source>
</evidence>
<keyword evidence="2" id="KW-0560">Oxidoreductase</keyword>
<dbReference type="Gene3D" id="3.40.50.720">
    <property type="entry name" value="NAD(P)-binding Rossmann-like Domain"/>
    <property type="match status" value="1"/>
</dbReference>
<dbReference type="SUPFAM" id="SSF51735">
    <property type="entry name" value="NAD(P)-binding Rossmann-fold domains"/>
    <property type="match status" value="1"/>
</dbReference>
<dbReference type="PANTHER" id="PTHR43115">
    <property type="entry name" value="DEHYDROGENASE/REDUCTASE SDR FAMILY MEMBER 11"/>
    <property type="match status" value="1"/>
</dbReference>
<keyword evidence="6" id="KW-1185">Reference proteome</keyword>
<feature type="domain" description="Ketoreductase" evidence="4">
    <location>
        <begin position="8"/>
        <end position="188"/>
    </location>
</feature>
<accession>A0ABZ1Z373</accession>
<dbReference type="InterPro" id="IPR057326">
    <property type="entry name" value="KR_dom"/>
</dbReference>
<reference evidence="5" key="1">
    <citation type="submission" date="2022-10" db="EMBL/GenBank/DDBJ databases">
        <title>The complete genomes of actinobacterial strains from the NBC collection.</title>
        <authorList>
            <person name="Joergensen T.S."/>
            <person name="Alvarez Arevalo M."/>
            <person name="Sterndorff E.B."/>
            <person name="Faurdal D."/>
            <person name="Vuksanovic O."/>
            <person name="Mourched A.-S."/>
            <person name="Charusanti P."/>
            <person name="Shaw S."/>
            <person name="Blin K."/>
            <person name="Weber T."/>
        </authorList>
    </citation>
    <scope>NUCLEOTIDE SEQUENCE</scope>
    <source>
        <strain evidence="5">NBC_01482</strain>
    </source>
</reference>
<sequence length="249" mass="26186">MTNNLEGRTAVVTGASSGIGAATARQLAHNGARVALLGRRKDRIEELAAEIGGPTLAVVADVADRQSMRDAAATVRAAFGPVDLVVANAGVMLAAPFEAADTGEWDQMVGTNINGLLYTGRAFIDDLLAAARDGRRADLVHVGSIGGHTVFPNYGVYTATKAAVAHLTRNLRAELGPRGVRVKNIEPGFVETELGAGMRDEEQRAGLTQWRNELEILRSDDIADAIAYAVAAPPRVNVAELIVVPTQQG</sequence>
<proteinExistence type="inferred from homology"/>
<dbReference type="PROSITE" id="PS00061">
    <property type="entry name" value="ADH_SHORT"/>
    <property type="match status" value="1"/>
</dbReference>
<dbReference type="InterPro" id="IPR020904">
    <property type="entry name" value="Sc_DH/Rdtase_CS"/>
</dbReference>
<dbReference type="PRINTS" id="PR00081">
    <property type="entry name" value="GDHRDH"/>
</dbReference>
<dbReference type="Pfam" id="PF00106">
    <property type="entry name" value="adh_short"/>
    <property type="match status" value="1"/>
</dbReference>
<dbReference type="Proteomes" id="UP001432062">
    <property type="component" value="Chromosome"/>
</dbReference>
<evidence type="ECO:0000256" key="2">
    <source>
        <dbReference type="ARBA" id="ARBA00023002"/>
    </source>
</evidence>
<name>A0ABZ1Z373_9NOCA</name>
<dbReference type="RefSeq" id="WP_329412797.1">
    <property type="nucleotide sequence ID" value="NZ_CP109441.1"/>
</dbReference>
<evidence type="ECO:0000259" key="4">
    <source>
        <dbReference type="SMART" id="SM00822"/>
    </source>
</evidence>
<evidence type="ECO:0000313" key="6">
    <source>
        <dbReference type="Proteomes" id="UP001432062"/>
    </source>
</evidence>
<gene>
    <name evidence="5" type="ORF">OG563_09720</name>
</gene>
<dbReference type="EMBL" id="CP109441">
    <property type="protein sequence ID" value="WUV48439.1"/>
    <property type="molecule type" value="Genomic_DNA"/>
</dbReference>
<protein>
    <submittedName>
        <fullName evidence="5">SDR family oxidoreductase</fullName>
    </submittedName>
</protein>
<comment type="similarity">
    <text evidence="1 3">Belongs to the short-chain dehydrogenases/reductases (SDR) family.</text>
</comment>
<evidence type="ECO:0000313" key="5">
    <source>
        <dbReference type="EMBL" id="WUV48439.1"/>
    </source>
</evidence>